<feature type="compositionally biased region" description="Basic and acidic residues" evidence="6">
    <location>
        <begin position="1"/>
        <end position="14"/>
    </location>
</feature>
<reference evidence="8" key="1">
    <citation type="submission" date="2023-07" db="EMBL/GenBank/DDBJ databases">
        <authorList>
            <person name="Stuckert A."/>
        </authorList>
    </citation>
    <scope>NUCLEOTIDE SEQUENCE</scope>
</reference>
<dbReference type="Pfam" id="PF00069">
    <property type="entry name" value="Pkinase"/>
    <property type="match status" value="1"/>
</dbReference>
<proteinExistence type="predicted"/>
<feature type="non-terminal residue" evidence="8">
    <location>
        <position position="1"/>
    </location>
</feature>
<dbReference type="Gene3D" id="1.10.510.10">
    <property type="entry name" value="Transferase(Phosphotransferase) domain 1"/>
    <property type="match status" value="1"/>
</dbReference>
<dbReference type="InterPro" id="IPR008271">
    <property type="entry name" value="Ser/Thr_kinase_AS"/>
</dbReference>
<evidence type="ECO:0000256" key="2">
    <source>
        <dbReference type="ARBA" id="ARBA00022679"/>
    </source>
</evidence>
<keyword evidence="5" id="KW-0067">ATP-binding</keyword>
<dbReference type="PROSITE" id="PS50011">
    <property type="entry name" value="PROTEIN_KINASE_DOM"/>
    <property type="match status" value="1"/>
</dbReference>
<keyword evidence="2" id="KW-0808">Transferase</keyword>
<organism evidence="8 9">
    <name type="scientific">Ranitomeya imitator</name>
    <name type="common">mimic poison frog</name>
    <dbReference type="NCBI Taxonomy" id="111125"/>
    <lineage>
        <taxon>Eukaryota</taxon>
        <taxon>Metazoa</taxon>
        <taxon>Chordata</taxon>
        <taxon>Craniata</taxon>
        <taxon>Vertebrata</taxon>
        <taxon>Euteleostomi</taxon>
        <taxon>Amphibia</taxon>
        <taxon>Batrachia</taxon>
        <taxon>Anura</taxon>
        <taxon>Neobatrachia</taxon>
        <taxon>Hyloidea</taxon>
        <taxon>Dendrobatidae</taxon>
        <taxon>Dendrobatinae</taxon>
        <taxon>Ranitomeya</taxon>
    </lineage>
</organism>
<evidence type="ECO:0000256" key="4">
    <source>
        <dbReference type="ARBA" id="ARBA00022777"/>
    </source>
</evidence>
<evidence type="ECO:0000313" key="9">
    <source>
        <dbReference type="Proteomes" id="UP001176940"/>
    </source>
</evidence>
<sequence>PESHYSKDTAESRWLKASSGTGTPERSVVLTSVPGRNIYMAVKMIKKREVIENIIMRERRILLAAQDCPFLCHLYATHQSRKRAYFIMEYLSGGSLEALIETYGSLNINNARFYTAEIVCGLQFLHGHNIIHRDIKPDNIMLDADGHIHIIDLGLAQDGFTSSNNISGVTGTFHYMAPEVLRKRGYGTAVDWWRLGIVVSEMATGHSPFYSGSVSKMAYRAITKGEPEIPSWLDADTCKILSRSCCAKLSEAIGCDREHPRASISSPPSAGRIWRKGEHSRNSYHSGQFWRNIFMQWPEEKNALNPMVGFILCVTKLGPDEPVPTAQNFVPPDRT</sequence>
<evidence type="ECO:0000313" key="8">
    <source>
        <dbReference type="EMBL" id="CAJ0962750.1"/>
    </source>
</evidence>
<dbReference type="CDD" id="cd05123">
    <property type="entry name" value="STKc_AGC"/>
    <property type="match status" value="1"/>
</dbReference>
<dbReference type="InterPro" id="IPR000719">
    <property type="entry name" value="Prot_kinase_dom"/>
</dbReference>
<gene>
    <name evidence="8" type="ORF">RIMI_LOCUS18375070</name>
</gene>
<evidence type="ECO:0000256" key="1">
    <source>
        <dbReference type="ARBA" id="ARBA00022527"/>
    </source>
</evidence>
<name>A0ABN9MCU3_9NEOB</name>
<dbReference type="SUPFAM" id="SSF56112">
    <property type="entry name" value="Protein kinase-like (PK-like)"/>
    <property type="match status" value="1"/>
</dbReference>
<accession>A0ABN9MCU3</accession>
<keyword evidence="1" id="KW-0723">Serine/threonine-protein kinase</keyword>
<dbReference type="Gene3D" id="3.30.200.20">
    <property type="entry name" value="Phosphorylase Kinase, domain 1"/>
    <property type="match status" value="1"/>
</dbReference>
<evidence type="ECO:0000259" key="7">
    <source>
        <dbReference type="PROSITE" id="PS50011"/>
    </source>
</evidence>
<dbReference type="InterPro" id="IPR045270">
    <property type="entry name" value="STKc_AGC"/>
</dbReference>
<dbReference type="EMBL" id="CAUEEQ010055850">
    <property type="protein sequence ID" value="CAJ0962750.1"/>
    <property type="molecule type" value="Genomic_DNA"/>
</dbReference>
<dbReference type="PANTHER" id="PTHR24351">
    <property type="entry name" value="RIBOSOMAL PROTEIN S6 KINASE"/>
    <property type="match status" value="1"/>
</dbReference>
<feature type="domain" description="Protein kinase" evidence="7">
    <location>
        <begin position="15"/>
        <end position="311"/>
    </location>
</feature>
<evidence type="ECO:0000256" key="5">
    <source>
        <dbReference type="ARBA" id="ARBA00022840"/>
    </source>
</evidence>
<evidence type="ECO:0000256" key="3">
    <source>
        <dbReference type="ARBA" id="ARBA00022741"/>
    </source>
</evidence>
<dbReference type="PROSITE" id="PS00108">
    <property type="entry name" value="PROTEIN_KINASE_ST"/>
    <property type="match status" value="1"/>
</dbReference>
<feature type="region of interest" description="Disordered" evidence="6">
    <location>
        <begin position="1"/>
        <end position="24"/>
    </location>
</feature>
<dbReference type="Proteomes" id="UP001176940">
    <property type="component" value="Unassembled WGS sequence"/>
</dbReference>
<protein>
    <recommendedName>
        <fullName evidence="7">Protein kinase domain-containing protein</fullName>
    </recommendedName>
</protein>
<feature type="non-terminal residue" evidence="8">
    <location>
        <position position="335"/>
    </location>
</feature>
<dbReference type="SMART" id="SM00220">
    <property type="entry name" value="S_TKc"/>
    <property type="match status" value="1"/>
</dbReference>
<dbReference type="InterPro" id="IPR011009">
    <property type="entry name" value="Kinase-like_dom_sf"/>
</dbReference>
<keyword evidence="3" id="KW-0547">Nucleotide-binding</keyword>
<comment type="caution">
    <text evidence="8">The sequence shown here is derived from an EMBL/GenBank/DDBJ whole genome shotgun (WGS) entry which is preliminary data.</text>
</comment>
<keyword evidence="4" id="KW-0418">Kinase</keyword>
<keyword evidence="9" id="KW-1185">Reference proteome</keyword>
<evidence type="ECO:0000256" key="6">
    <source>
        <dbReference type="SAM" id="MobiDB-lite"/>
    </source>
</evidence>